<dbReference type="GO" id="GO:0008270">
    <property type="term" value="F:zinc ion binding"/>
    <property type="evidence" value="ECO:0007669"/>
    <property type="project" value="UniProtKB-KW"/>
</dbReference>
<dbReference type="InterPro" id="IPR042973">
    <property type="entry name" value="RNF222"/>
</dbReference>
<evidence type="ECO:0000256" key="5">
    <source>
        <dbReference type="SAM" id="MobiDB-lite"/>
    </source>
</evidence>
<dbReference type="InterPro" id="IPR017907">
    <property type="entry name" value="Znf_RING_CS"/>
</dbReference>
<dbReference type="Proteomes" id="UP000314986">
    <property type="component" value="Unassembled WGS sequence"/>
</dbReference>
<keyword evidence="1" id="KW-0479">Metal-binding</keyword>
<reference evidence="7" key="5">
    <citation type="submission" date="2025-09" db="UniProtKB">
        <authorList>
            <consortium name="Ensembl"/>
        </authorList>
    </citation>
    <scope>IDENTIFICATION</scope>
</reference>
<dbReference type="PROSITE" id="PS00518">
    <property type="entry name" value="ZF_RING_1"/>
    <property type="match status" value="1"/>
</dbReference>
<evidence type="ECO:0000259" key="6">
    <source>
        <dbReference type="PROSITE" id="PS50089"/>
    </source>
</evidence>
<dbReference type="InterPro" id="IPR013083">
    <property type="entry name" value="Znf_RING/FYVE/PHD"/>
</dbReference>
<evidence type="ECO:0000256" key="4">
    <source>
        <dbReference type="PROSITE-ProRule" id="PRU00175"/>
    </source>
</evidence>
<dbReference type="InterPro" id="IPR018957">
    <property type="entry name" value="Znf_C3HC4_RING-type"/>
</dbReference>
<dbReference type="Ensembl" id="ENSCMIT00000043112.1">
    <property type="protein sequence ID" value="ENSCMIP00000042493.1"/>
    <property type="gene ID" value="ENSCMIG00000017668.1"/>
</dbReference>
<name>A0A4W3JWC8_CALMI</name>
<sequence length="168" mass="18296">MAHRIRQSIKSPTVQQSTVQYSTAQYSTVQYSTVQYSIVQHSTVQYSIVQHSTAHAALRTLTCRHIFCHDCLVKTVVNQGTKPKRVVCPVCRHVTFLSKRGLVAMATDKAPPPDPEDPSAHPGAAAAAPHHRPRPRPAPAGGETYMPTPGPQRGISEHLSVYRASVGV</sequence>
<dbReference type="PROSITE" id="PS50089">
    <property type="entry name" value="ZF_RING_2"/>
    <property type="match status" value="1"/>
</dbReference>
<proteinExistence type="predicted"/>
<dbReference type="Pfam" id="PF00097">
    <property type="entry name" value="zf-C3HC4"/>
    <property type="match status" value="1"/>
</dbReference>
<evidence type="ECO:0000256" key="2">
    <source>
        <dbReference type="ARBA" id="ARBA00022771"/>
    </source>
</evidence>
<reference evidence="8" key="3">
    <citation type="journal article" date="2014" name="Nature">
        <title>Elephant shark genome provides unique insights into gnathostome evolution.</title>
        <authorList>
            <consortium name="International Elephant Shark Genome Sequencing Consortium"/>
            <person name="Venkatesh B."/>
            <person name="Lee A.P."/>
            <person name="Ravi V."/>
            <person name="Maurya A.K."/>
            <person name="Lian M.M."/>
            <person name="Swann J.B."/>
            <person name="Ohta Y."/>
            <person name="Flajnik M.F."/>
            <person name="Sutoh Y."/>
            <person name="Kasahara M."/>
            <person name="Hoon S."/>
            <person name="Gangu V."/>
            <person name="Roy S.W."/>
            <person name="Irimia M."/>
            <person name="Korzh V."/>
            <person name="Kondrychyn I."/>
            <person name="Lim Z.W."/>
            <person name="Tay B.H."/>
            <person name="Tohari S."/>
            <person name="Kong K.W."/>
            <person name="Ho S."/>
            <person name="Lorente-Galdos B."/>
            <person name="Quilez J."/>
            <person name="Marques-Bonet T."/>
            <person name="Raney B.J."/>
            <person name="Ingham P.W."/>
            <person name="Tay A."/>
            <person name="Hillier L.W."/>
            <person name="Minx P."/>
            <person name="Boehm T."/>
            <person name="Wilson R.K."/>
            <person name="Brenner S."/>
            <person name="Warren W.C."/>
        </authorList>
    </citation>
    <scope>NUCLEOTIDE SEQUENCE [LARGE SCALE GENOMIC DNA]</scope>
</reference>
<keyword evidence="8" id="KW-1185">Reference proteome</keyword>
<dbReference type="PANTHER" id="PTHR47095:SF1">
    <property type="entry name" value="RING FINGER PROTEIN 222"/>
    <property type="match status" value="1"/>
</dbReference>
<keyword evidence="2 4" id="KW-0863">Zinc-finger</keyword>
<accession>A0A4W3JWC8</accession>
<dbReference type="Gene3D" id="3.30.40.10">
    <property type="entry name" value="Zinc/RING finger domain, C3HC4 (zinc finger)"/>
    <property type="match status" value="1"/>
</dbReference>
<feature type="region of interest" description="Disordered" evidence="5">
    <location>
        <begin position="106"/>
        <end position="157"/>
    </location>
</feature>
<dbReference type="InterPro" id="IPR001841">
    <property type="entry name" value="Znf_RING"/>
</dbReference>
<dbReference type="InParanoid" id="A0A4W3JWC8"/>
<evidence type="ECO:0000256" key="1">
    <source>
        <dbReference type="ARBA" id="ARBA00022723"/>
    </source>
</evidence>
<dbReference type="SUPFAM" id="SSF57850">
    <property type="entry name" value="RING/U-box"/>
    <property type="match status" value="1"/>
</dbReference>
<keyword evidence="3" id="KW-0862">Zinc</keyword>
<dbReference type="AlphaFoldDB" id="A0A4W3JWC8"/>
<feature type="domain" description="RING-type" evidence="6">
    <location>
        <begin position="61"/>
        <end position="92"/>
    </location>
</feature>
<evidence type="ECO:0000256" key="3">
    <source>
        <dbReference type="ARBA" id="ARBA00022833"/>
    </source>
</evidence>
<reference evidence="7" key="4">
    <citation type="submission" date="2025-08" db="UniProtKB">
        <authorList>
            <consortium name="Ensembl"/>
        </authorList>
    </citation>
    <scope>IDENTIFICATION</scope>
</reference>
<protein>
    <recommendedName>
        <fullName evidence="6">RING-type domain-containing protein</fullName>
    </recommendedName>
</protein>
<organism evidence="7 8">
    <name type="scientific">Callorhinchus milii</name>
    <name type="common">Ghost shark</name>
    <dbReference type="NCBI Taxonomy" id="7868"/>
    <lineage>
        <taxon>Eukaryota</taxon>
        <taxon>Metazoa</taxon>
        <taxon>Chordata</taxon>
        <taxon>Craniata</taxon>
        <taxon>Vertebrata</taxon>
        <taxon>Chondrichthyes</taxon>
        <taxon>Holocephali</taxon>
        <taxon>Chimaeriformes</taxon>
        <taxon>Callorhinchidae</taxon>
        <taxon>Callorhinchus</taxon>
    </lineage>
</organism>
<dbReference type="CDD" id="cd16564">
    <property type="entry name" value="RING-HC_RNF222"/>
    <property type="match status" value="1"/>
</dbReference>
<reference evidence="8" key="2">
    <citation type="journal article" date="2007" name="PLoS Biol.">
        <title>Survey sequencing and comparative analysis of the elephant shark (Callorhinchus milii) genome.</title>
        <authorList>
            <person name="Venkatesh B."/>
            <person name="Kirkness E.F."/>
            <person name="Loh Y.H."/>
            <person name="Halpern A.L."/>
            <person name="Lee A.P."/>
            <person name="Johnson J."/>
            <person name="Dandona N."/>
            <person name="Viswanathan L.D."/>
            <person name="Tay A."/>
            <person name="Venter J.C."/>
            <person name="Strausberg R.L."/>
            <person name="Brenner S."/>
        </authorList>
    </citation>
    <scope>NUCLEOTIDE SEQUENCE [LARGE SCALE GENOMIC DNA]</scope>
</reference>
<evidence type="ECO:0000313" key="7">
    <source>
        <dbReference type="Ensembl" id="ENSCMIP00000042493.1"/>
    </source>
</evidence>
<evidence type="ECO:0000313" key="8">
    <source>
        <dbReference type="Proteomes" id="UP000314986"/>
    </source>
</evidence>
<dbReference type="PANTHER" id="PTHR47095">
    <property type="entry name" value="RING FINGER PROTEIN 222"/>
    <property type="match status" value="1"/>
</dbReference>
<reference evidence="8" key="1">
    <citation type="journal article" date="2006" name="Science">
        <title>Ancient noncoding elements conserved in the human genome.</title>
        <authorList>
            <person name="Venkatesh B."/>
            <person name="Kirkness E.F."/>
            <person name="Loh Y.H."/>
            <person name="Halpern A.L."/>
            <person name="Lee A.P."/>
            <person name="Johnson J."/>
            <person name="Dandona N."/>
            <person name="Viswanathan L.D."/>
            <person name="Tay A."/>
            <person name="Venter J.C."/>
            <person name="Strausberg R.L."/>
            <person name="Brenner S."/>
        </authorList>
    </citation>
    <scope>NUCLEOTIDE SEQUENCE [LARGE SCALE GENOMIC DNA]</scope>
</reference>